<protein>
    <submittedName>
        <fullName evidence="2">P-loop ATPase</fullName>
    </submittedName>
</protein>
<evidence type="ECO:0000313" key="2">
    <source>
        <dbReference type="EMBL" id="APB34908.1"/>
    </source>
</evidence>
<dbReference type="Proteomes" id="UP000180235">
    <property type="component" value="Chromosome"/>
</dbReference>
<dbReference type="KEGG" id="glt:GlitD10_2567.1"/>
<feature type="domain" description="Virulence-associated protein E-like" evidence="1">
    <location>
        <begin position="1"/>
        <end position="119"/>
    </location>
</feature>
<organism evidence="2 3">
    <name type="scientific">Gloeomargarita lithophora Alchichica-D10</name>
    <dbReference type="NCBI Taxonomy" id="1188229"/>
    <lineage>
        <taxon>Bacteria</taxon>
        <taxon>Bacillati</taxon>
        <taxon>Cyanobacteriota</taxon>
        <taxon>Cyanophyceae</taxon>
        <taxon>Gloeomargaritales</taxon>
        <taxon>Gloeomargaritaceae</taxon>
        <taxon>Gloeomargarita</taxon>
    </lineage>
</organism>
<reference evidence="2 3" key="1">
    <citation type="submission" date="2016-10" db="EMBL/GenBank/DDBJ databases">
        <title>Description of Gloeomargarita lithophora gen. nov., sp. nov., a thylakoid-bearing basal-branching cyanobacterium with intracellular carbonates, and proposal for Gloeomargaritales ord. nov.</title>
        <authorList>
            <person name="Moreira D."/>
            <person name="Tavera R."/>
            <person name="Benzerara K."/>
            <person name="Skouri-Panet F."/>
            <person name="Couradeau E."/>
            <person name="Gerard E."/>
            <person name="Loussert C."/>
            <person name="Novelo E."/>
            <person name="Zivanovic Y."/>
            <person name="Lopez-Garcia P."/>
        </authorList>
    </citation>
    <scope>NUCLEOTIDE SEQUENCE [LARGE SCALE GENOMIC DNA]</scope>
    <source>
        <strain evidence="2 3">D10</strain>
    </source>
</reference>
<keyword evidence="3" id="KW-1185">Reference proteome</keyword>
<gene>
    <name evidence="2" type="ORF">GlitD10_2567</name>
</gene>
<name>A0A1J0AG41_9CYAN</name>
<dbReference type="InterPro" id="IPR007936">
    <property type="entry name" value="VapE-like_dom"/>
</dbReference>
<evidence type="ECO:0000259" key="1">
    <source>
        <dbReference type="Pfam" id="PF05272"/>
    </source>
</evidence>
<dbReference type="PANTHER" id="PTHR34985:SF1">
    <property type="entry name" value="SLR0554 PROTEIN"/>
    <property type="match status" value="1"/>
</dbReference>
<dbReference type="Pfam" id="PF05272">
    <property type="entry name" value="VapE-like_dom"/>
    <property type="match status" value="1"/>
</dbReference>
<evidence type="ECO:0000313" key="3">
    <source>
        <dbReference type="Proteomes" id="UP000180235"/>
    </source>
</evidence>
<proteinExistence type="predicted"/>
<accession>A0A1J0AG41</accession>
<dbReference type="PANTHER" id="PTHR34985">
    <property type="entry name" value="SLR0554 PROTEIN"/>
    <property type="match status" value="1"/>
</dbReference>
<dbReference type="AlphaFoldDB" id="A0A1J0AG41"/>
<feature type="non-terminal residue" evidence="2">
    <location>
        <position position="178"/>
    </location>
</feature>
<dbReference type="EMBL" id="CP017675">
    <property type="protein sequence ID" value="APB34908.1"/>
    <property type="molecule type" value="Genomic_DNA"/>
</dbReference>
<sequence length="178" mass="20724">MEWSEFDQVIGQRQASQIKSFLSRRVDRFRPPYGRMVREYPRRGVICGSTNQPEFLNDPTGSRRFWVIPTGTARIDTALLQRERDGIWAAAVQAYKDGEQWWLDYDLEQESEQLNCDYQQTDPWQDVIAGKLSLPGADQLTKVTTEYILTEWIGLPKDRQGKPEQRRVGAIMRALGWE</sequence>